<organism evidence="2 3">
    <name type="scientific">Maridesulfovibrio hydrothermalis AM13 = DSM 14728</name>
    <dbReference type="NCBI Taxonomy" id="1121451"/>
    <lineage>
        <taxon>Bacteria</taxon>
        <taxon>Pseudomonadati</taxon>
        <taxon>Thermodesulfobacteriota</taxon>
        <taxon>Desulfovibrionia</taxon>
        <taxon>Desulfovibrionales</taxon>
        <taxon>Desulfovibrionaceae</taxon>
        <taxon>Maridesulfovibrio</taxon>
    </lineage>
</organism>
<feature type="region of interest" description="Disordered" evidence="1">
    <location>
        <begin position="36"/>
        <end position="71"/>
    </location>
</feature>
<dbReference type="AlphaFoldDB" id="L0RCH9"/>
<dbReference type="PATRIC" id="fig|1121451.3.peg.1263"/>
<keyword evidence="3" id="KW-1185">Reference proteome</keyword>
<feature type="compositionally biased region" description="Polar residues" evidence="1">
    <location>
        <begin position="61"/>
        <end position="71"/>
    </location>
</feature>
<proteinExistence type="predicted"/>
<evidence type="ECO:0000256" key="1">
    <source>
        <dbReference type="SAM" id="MobiDB-lite"/>
    </source>
</evidence>
<reference evidence="2 3" key="1">
    <citation type="submission" date="2012-10" db="EMBL/GenBank/DDBJ databases">
        <authorList>
            <person name="Genoscope - CEA"/>
        </authorList>
    </citation>
    <scope>NUCLEOTIDE SEQUENCE [LARGE SCALE GENOMIC DNA]</scope>
    <source>
        <strain evidence="3">AM13 / DSM 14728</strain>
    </source>
</reference>
<sequence length="71" mass="8174">MEPEKVSETQTSGQFEFTRQDKQVCFRMGHWLGWLKSEPHSGRTAPESNRVPVKKRMTPEVLTTESSLPNI</sequence>
<evidence type="ECO:0000313" key="3">
    <source>
        <dbReference type="Proteomes" id="UP000010808"/>
    </source>
</evidence>
<dbReference type="HOGENOM" id="CLU_2733447_0_0_7"/>
<dbReference type="Proteomes" id="UP000010808">
    <property type="component" value="Chromosome"/>
</dbReference>
<protein>
    <submittedName>
        <fullName evidence="2">Uncharacterized protein</fullName>
    </submittedName>
</protein>
<gene>
    <name evidence="2" type="ORF">DESAM_20999</name>
</gene>
<name>L0RCH9_9BACT</name>
<accession>L0RCH9</accession>
<dbReference type="KEGG" id="dhy:DESAM_20999"/>
<evidence type="ECO:0000313" key="2">
    <source>
        <dbReference type="EMBL" id="CCO23286.1"/>
    </source>
</evidence>
<dbReference type="EMBL" id="FO203522">
    <property type="protein sequence ID" value="CCO23286.1"/>
    <property type="molecule type" value="Genomic_DNA"/>
</dbReference>